<keyword evidence="3" id="KW-1185">Reference proteome</keyword>
<dbReference type="Pfam" id="PF13472">
    <property type="entry name" value="Lipase_GDSL_2"/>
    <property type="match status" value="1"/>
</dbReference>
<protein>
    <recommendedName>
        <fullName evidence="1">SGNH hydrolase-type esterase domain-containing protein</fullName>
    </recommendedName>
</protein>
<dbReference type="InterPro" id="IPR051532">
    <property type="entry name" value="Ester_Hydrolysis_Enzymes"/>
</dbReference>
<dbReference type="Proteomes" id="UP000616779">
    <property type="component" value="Unassembled WGS sequence"/>
</dbReference>
<reference evidence="2 3" key="1">
    <citation type="submission" date="2019-10" db="EMBL/GenBank/DDBJ databases">
        <title>Description of Paenibacillus terrestris sp. nov.</title>
        <authorList>
            <person name="Carlier A."/>
            <person name="Qi S."/>
        </authorList>
    </citation>
    <scope>NUCLEOTIDE SEQUENCE [LARGE SCALE GENOMIC DNA]</scope>
    <source>
        <strain evidence="2 3">LMG 31458</strain>
    </source>
</reference>
<feature type="domain" description="SGNH hydrolase-type esterase" evidence="1">
    <location>
        <begin position="138"/>
        <end position="318"/>
    </location>
</feature>
<dbReference type="PANTHER" id="PTHR30383:SF5">
    <property type="entry name" value="SGNH HYDROLASE-TYPE ESTERASE DOMAIN-CONTAINING PROTEIN"/>
    <property type="match status" value="1"/>
</dbReference>
<evidence type="ECO:0000313" key="2">
    <source>
        <dbReference type="EMBL" id="NOU71391.1"/>
    </source>
</evidence>
<gene>
    <name evidence="2" type="ORF">GC098_08145</name>
</gene>
<dbReference type="PANTHER" id="PTHR30383">
    <property type="entry name" value="THIOESTERASE 1/PROTEASE 1/LYSOPHOSPHOLIPASE L1"/>
    <property type="match status" value="1"/>
</dbReference>
<dbReference type="RefSeq" id="WP_171642758.1">
    <property type="nucleotide sequence ID" value="NZ_WHOA01000065.1"/>
</dbReference>
<dbReference type="Gene3D" id="3.40.50.1110">
    <property type="entry name" value="SGNH hydrolase"/>
    <property type="match status" value="1"/>
</dbReference>
<accession>A0ABX1XTL1</accession>
<dbReference type="EMBL" id="WHOA01000065">
    <property type="protein sequence ID" value="NOU71391.1"/>
    <property type="molecule type" value="Genomic_DNA"/>
</dbReference>
<dbReference type="InterPro" id="IPR013830">
    <property type="entry name" value="SGNH_hydro"/>
</dbReference>
<organism evidence="2 3">
    <name type="scientific">Paenibacillus phytorum</name>
    <dbReference type="NCBI Taxonomy" id="2654977"/>
    <lineage>
        <taxon>Bacteria</taxon>
        <taxon>Bacillati</taxon>
        <taxon>Bacillota</taxon>
        <taxon>Bacilli</taxon>
        <taxon>Bacillales</taxon>
        <taxon>Paenibacillaceae</taxon>
        <taxon>Paenibacillus</taxon>
    </lineage>
</organism>
<sequence length="331" mass="36826">MNIRNQVSESIVMMATEPHKLRFRSLVRESLRLRSKASSEYPDQVLYSEGTDYIVDYESGTIKRTAASSIPDWSKHPTYGKSDFNHSDYPDITNQTYILYADYEYFDPTAASDVAVGSEALSRILAKLANSEPVTYVVFGDSISTGAEVSEEANKFHNRFAETLRRRFPGAAIDVRMKAIGGESSEGGLKRLQDDVIAQAPDLVTIGYGMNDQNKQANGTNAISPAQFERNIATMIEAVQKHTEADIVLITPCLPNPLWTYASPNVTDYADKLRELGFKYRVGVADLQRIWLDELTAGKTHESLLINNVNHPNDYGHSLYAQALNSLLSSN</sequence>
<dbReference type="InterPro" id="IPR036514">
    <property type="entry name" value="SGNH_hydro_sf"/>
</dbReference>
<evidence type="ECO:0000259" key="1">
    <source>
        <dbReference type="Pfam" id="PF13472"/>
    </source>
</evidence>
<name>A0ABX1XTL1_9BACL</name>
<proteinExistence type="predicted"/>
<comment type="caution">
    <text evidence="2">The sequence shown here is derived from an EMBL/GenBank/DDBJ whole genome shotgun (WGS) entry which is preliminary data.</text>
</comment>
<dbReference type="SUPFAM" id="SSF52266">
    <property type="entry name" value="SGNH hydrolase"/>
    <property type="match status" value="1"/>
</dbReference>
<evidence type="ECO:0000313" key="3">
    <source>
        <dbReference type="Proteomes" id="UP000616779"/>
    </source>
</evidence>